<proteinExistence type="inferred from homology"/>
<reference evidence="8" key="1">
    <citation type="journal article" date="2019" name="Int. J. Syst. Evol. Microbiol.">
        <title>The Global Catalogue of Microorganisms (GCM) 10K type strain sequencing project: providing services to taxonomists for standard genome sequencing and annotation.</title>
        <authorList>
            <consortium name="The Broad Institute Genomics Platform"/>
            <consortium name="The Broad Institute Genome Sequencing Center for Infectious Disease"/>
            <person name="Wu L."/>
            <person name="Ma J."/>
        </authorList>
    </citation>
    <scope>NUCLEOTIDE SEQUENCE [LARGE SCALE GENOMIC DNA]</scope>
    <source>
        <strain evidence="8">KACC 11588</strain>
    </source>
</reference>
<evidence type="ECO:0000256" key="4">
    <source>
        <dbReference type="RuleBase" id="RU003719"/>
    </source>
</evidence>
<dbReference type="InterPro" id="IPR006140">
    <property type="entry name" value="D-isomer_DH_NAD-bd"/>
</dbReference>
<dbReference type="InterPro" id="IPR036291">
    <property type="entry name" value="NAD(P)-bd_dom_sf"/>
</dbReference>
<evidence type="ECO:0000259" key="5">
    <source>
        <dbReference type="Pfam" id="PF00389"/>
    </source>
</evidence>
<evidence type="ECO:0000256" key="3">
    <source>
        <dbReference type="ARBA" id="ARBA00023027"/>
    </source>
</evidence>
<dbReference type="Gene3D" id="3.40.50.720">
    <property type="entry name" value="NAD(P)-binding Rossmann-like Domain"/>
    <property type="match status" value="2"/>
</dbReference>
<keyword evidence="3" id="KW-0520">NAD</keyword>
<comment type="caution">
    <text evidence="7">The sequence shown here is derived from an EMBL/GenBank/DDBJ whole genome shotgun (WGS) entry which is preliminary data.</text>
</comment>
<dbReference type="PANTHER" id="PTHR42789:SF1">
    <property type="entry name" value="D-ISOMER SPECIFIC 2-HYDROXYACID DEHYDROGENASE FAMILY PROTEIN (AFU_ORTHOLOGUE AFUA_6G10090)"/>
    <property type="match status" value="1"/>
</dbReference>
<dbReference type="GO" id="GO:0016491">
    <property type="term" value="F:oxidoreductase activity"/>
    <property type="evidence" value="ECO:0007669"/>
    <property type="project" value="UniProtKB-KW"/>
</dbReference>
<keyword evidence="2 4" id="KW-0560">Oxidoreductase</keyword>
<dbReference type="CDD" id="cd12173">
    <property type="entry name" value="PGDH_4"/>
    <property type="match status" value="1"/>
</dbReference>
<dbReference type="EC" id="1.1.1.-" evidence="7"/>
<evidence type="ECO:0000313" key="8">
    <source>
        <dbReference type="Proteomes" id="UP001596056"/>
    </source>
</evidence>
<feature type="domain" description="D-isomer specific 2-hydroxyacid dehydrogenase catalytic" evidence="5">
    <location>
        <begin position="5"/>
        <end position="309"/>
    </location>
</feature>
<accession>A0ABW0SCX5</accession>
<dbReference type="SUPFAM" id="SSF51735">
    <property type="entry name" value="NAD(P)-binding Rossmann-fold domains"/>
    <property type="match status" value="1"/>
</dbReference>
<comment type="similarity">
    <text evidence="1 4">Belongs to the D-isomer specific 2-hydroxyacid dehydrogenase family.</text>
</comment>
<feature type="domain" description="D-isomer specific 2-hydroxyacid dehydrogenase NAD-binding" evidence="6">
    <location>
        <begin position="106"/>
        <end position="283"/>
    </location>
</feature>
<dbReference type="PROSITE" id="PS00671">
    <property type="entry name" value="D_2_HYDROXYACID_DH_3"/>
    <property type="match status" value="1"/>
</dbReference>
<protein>
    <submittedName>
        <fullName evidence="7">Hydroxyacid dehydrogenase</fullName>
        <ecNumber evidence="7">1.1.1.-</ecNumber>
    </submittedName>
</protein>
<organism evidence="7 8">
    <name type="scientific">Rubellimicrobium aerolatum</name>
    <dbReference type="NCBI Taxonomy" id="490979"/>
    <lineage>
        <taxon>Bacteria</taxon>
        <taxon>Pseudomonadati</taxon>
        <taxon>Pseudomonadota</taxon>
        <taxon>Alphaproteobacteria</taxon>
        <taxon>Rhodobacterales</taxon>
        <taxon>Roseobacteraceae</taxon>
        <taxon>Rubellimicrobium</taxon>
    </lineage>
</organism>
<dbReference type="InterPro" id="IPR006139">
    <property type="entry name" value="D-isomer_2_OHA_DH_cat_dom"/>
</dbReference>
<evidence type="ECO:0000256" key="1">
    <source>
        <dbReference type="ARBA" id="ARBA00005854"/>
    </source>
</evidence>
<dbReference type="SUPFAM" id="SSF52283">
    <property type="entry name" value="Formate/glycerate dehydrogenase catalytic domain-like"/>
    <property type="match status" value="1"/>
</dbReference>
<keyword evidence="8" id="KW-1185">Reference proteome</keyword>
<gene>
    <name evidence="7" type="ORF">ACFPOC_10440</name>
</gene>
<dbReference type="PANTHER" id="PTHR42789">
    <property type="entry name" value="D-ISOMER SPECIFIC 2-HYDROXYACID DEHYDROGENASE FAMILY PROTEIN (AFU_ORTHOLOGUE AFUA_6G10090)"/>
    <property type="match status" value="1"/>
</dbReference>
<dbReference type="Pfam" id="PF00389">
    <property type="entry name" value="2-Hacid_dh"/>
    <property type="match status" value="1"/>
</dbReference>
<dbReference type="EMBL" id="JBHSNA010000008">
    <property type="protein sequence ID" value="MFC5566828.1"/>
    <property type="molecule type" value="Genomic_DNA"/>
</dbReference>
<dbReference type="Proteomes" id="UP001596056">
    <property type="component" value="Unassembled WGS sequence"/>
</dbReference>
<dbReference type="RefSeq" id="WP_209841565.1">
    <property type="nucleotide sequence ID" value="NZ_JAGGJP010000011.1"/>
</dbReference>
<dbReference type="Pfam" id="PF02826">
    <property type="entry name" value="2-Hacid_dh_C"/>
    <property type="match status" value="1"/>
</dbReference>
<sequence length="330" mass="34607">MPHLLIAGKLHPAGLGVLKATPGLTYDYVEEVSETSYAPLIDRADALVLRTQPLSAATVARAGRLKVVSRHGVGYDAVDIKSLDARGIALAVVGDVNSVSVAEHAMMMLLACAKRAVAADRAVRNPARWGWRNQLEASEISGRRLLILGYGRIGRHLARMARGFGMEVRAFDPFLAAQGWPDGDTTAPVSSLSEGLAWADAVSVHAPKGERPLLDVAELSLLQPGAILVNTARGGVVDEGALADALASGRVGAAGLDVFDDEPPNPDHPLLAFEQVLLSPHIAGLTADAAERMAVASVRNALDYLDGRLDPALLVNKDALACHVLPSASA</sequence>
<evidence type="ECO:0000256" key="2">
    <source>
        <dbReference type="ARBA" id="ARBA00023002"/>
    </source>
</evidence>
<dbReference type="InterPro" id="IPR050857">
    <property type="entry name" value="D-2-hydroxyacid_DH"/>
</dbReference>
<evidence type="ECO:0000313" key="7">
    <source>
        <dbReference type="EMBL" id="MFC5566828.1"/>
    </source>
</evidence>
<dbReference type="InterPro" id="IPR029753">
    <property type="entry name" value="D-isomer_DH_CS"/>
</dbReference>
<name>A0ABW0SCX5_9RHOB</name>
<evidence type="ECO:0000259" key="6">
    <source>
        <dbReference type="Pfam" id="PF02826"/>
    </source>
</evidence>